<organism evidence="2 3">
    <name type="scientific">Cordyceps fumosorosea (strain ARSEF 2679)</name>
    <name type="common">Isaria fumosorosea</name>
    <dbReference type="NCBI Taxonomy" id="1081104"/>
    <lineage>
        <taxon>Eukaryota</taxon>
        <taxon>Fungi</taxon>
        <taxon>Dikarya</taxon>
        <taxon>Ascomycota</taxon>
        <taxon>Pezizomycotina</taxon>
        <taxon>Sordariomycetes</taxon>
        <taxon>Hypocreomycetidae</taxon>
        <taxon>Hypocreales</taxon>
        <taxon>Cordycipitaceae</taxon>
        <taxon>Cordyceps</taxon>
    </lineage>
</organism>
<accession>A0A167T1Z6</accession>
<proteinExistence type="predicted"/>
<dbReference type="AlphaFoldDB" id="A0A167T1Z6"/>
<keyword evidence="3" id="KW-1185">Reference proteome</keyword>
<dbReference type="EMBL" id="AZHB01000015">
    <property type="protein sequence ID" value="OAA60165.1"/>
    <property type="molecule type" value="Genomic_DNA"/>
</dbReference>
<sequence>MPKLLTVHVSSSRLRSQPPTSTQETKTPPGEPPTAGLPQRVSLSESSESDEEQSDEPSSDSTTQVPDTQVPDTQSGCSCSRSFFADADFFDAACPPGFVNVSKSSFQLSYDQASYGLFKAFKAQCGRDP</sequence>
<evidence type="ECO:0000256" key="1">
    <source>
        <dbReference type="SAM" id="MobiDB-lite"/>
    </source>
</evidence>
<dbReference type="RefSeq" id="XP_018703278.1">
    <property type="nucleotide sequence ID" value="XM_018849779.1"/>
</dbReference>
<evidence type="ECO:0000313" key="3">
    <source>
        <dbReference type="Proteomes" id="UP000076744"/>
    </source>
</evidence>
<reference evidence="2 3" key="1">
    <citation type="journal article" date="2016" name="Genome Biol. Evol.">
        <title>Divergent and convergent evolution of fungal pathogenicity.</title>
        <authorList>
            <person name="Shang Y."/>
            <person name="Xiao G."/>
            <person name="Zheng P."/>
            <person name="Cen K."/>
            <person name="Zhan S."/>
            <person name="Wang C."/>
        </authorList>
    </citation>
    <scope>NUCLEOTIDE SEQUENCE [LARGE SCALE GENOMIC DNA]</scope>
    <source>
        <strain evidence="2 3">ARSEF 2679</strain>
    </source>
</reference>
<feature type="region of interest" description="Disordered" evidence="1">
    <location>
        <begin position="1"/>
        <end position="76"/>
    </location>
</feature>
<comment type="caution">
    <text evidence="2">The sequence shown here is derived from an EMBL/GenBank/DDBJ whole genome shotgun (WGS) entry which is preliminary data.</text>
</comment>
<evidence type="ECO:0000313" key="2">
    <source>
        <dbReference type="EMBL" id="OAA60165.1"/>
    </source>
</evidence>
<feature type="compositionally biased region" description="Polar residues" evidence="1">
    <location>
        <begin position="8"/>
        <end position="26"/>
    </location>
</feature>
<dbReference type="GeneID" id="30022467"/>
<dbReference type="Proteomes" id="UP000076744">
    <property type="component" value="Unassembled WGS sequence"/>
</dbReference>
<name>A0A167T1Z6_CORFA</name>
<feature type="compositionally biased region" description="Acidic residues" evidence="1">
    <location>
        <begin position="47"/>
        <end position="58"/>
    </location>
</feature>
<gene>
    <name evidence="2" type="ORF">ISF_06175</name>
</gene>
<feature type="compositionally biased region" description="Polar residues" evidence="1">
    <location>
        <begin position="62"/>
        <end position="76"/>
    </location>
</feature>
<protein>
    <submittedName>
        <fullName evidence="2">Uncharacterized protein</fullName>
    </submittedName>
</protein>